<dbReference type="OrthoDB" id="9802724at2"/>
<dbReference type="Proteomes" id="UP000297225">
    <property type="component" value="Unassembled WGS sequence"/>
</dbReference>
<dbReference type="GO" id="GO:0003824">
    <property type="term" value="F:catalytic activity"/>
    <property type="evidence" value="ECO:0007669"/>
    <property type="project" value="InterPro"/>
</dbReference>
<dbReference type="STRING" id="1122973.GCA_000379925_00260"/>
<dbReference type="InterPro" id="IPR005135">
    <property type="entry name" value="Endo/exonuclease/phosphatase"/>
</dbReference>
<sequence length="358" mass="40759">MIRLSQRSLLALFGLVVTFILISCLPDRSEAQEIGRMMFYNVENLFDTIDDPLTDDGDFTPDGHLHWTKKRYRVKRENLAWVISNIGEWGMPAIVGLVEIENKGVIADLLSLNTFKDITYDYSVTQSADPRGIDVALMWDKSKLKHIESQEIPHYGTLSCFPLGCDPRDVHEASGTGRNTLWVTLEHRSTGRQMDIFVMHSPSRRGGIRETEEKRLEVMSKVRGIIDSIWQKDPNRNIVVMGDFNDNPSDASLKKGLGAQGIEANTPIKPDRLYNLAFPLFNEGKGTHLFEGHYWMPDQIIVSGGLFLGDNPLLRDRRLSIFHNKALFTRRGTLRRTYAGLNYNGGYSDHLPIYIKLY</sequence>
<dbReference type="AlphaFoldDB" id="A0A4Y8WRS2"/>
<dbReference type="SUPFAM" id="SSF56219">
    <property type="entry name" value="DNase I-like"/>
    <property type="match status" value="1"/>
</dbReference>
<name>A0A4Y8WRS2_9PORP</name>
<dbReference type="EMBL" id="SPNC01000040">
    <property type="protein sequence ID" value="TFH95732.1"/>
    <property type="molecule type" value="Genomic_DNA"/>
</dbReference>
<proteinExistence type="predicted"/>
<dbReference type="PROSITE" id="PS51257">
    <property type="entry name" value="PROKAR_LIPOPROTEIN"/>
    <property type="match status" value="1"/>
</dbReference>
<protein>
    <recommendedName>
        <fullName evidence="1">Endonuclease/exonuclease/phosphatase domain-containing protein</fullName>
    </recommendedName>
</protein>
<dbReference type="InterPro" id="IPR036691">
    <property type="entry name" value="Endo/exonu/phosph_ase_sf"/>
</dbReference>
<dbReference type="PANTHER" id="PTHR42834">
    <property type="entry name" value="ENDONUCLEASE/EXONUCLEASE/PHOSPHATASE FAMILY PROTEIN (AFU_ORTHOLOGUE AFUA_3G09210)"/>
    <property type="match status" value="1"/>
</dbReference>
<dbReference type="RefSeq" id="WP_134849536.1">
    <property type="nucleotide sequence ID" value="NZ_CP197400.1"/>
</dbReference>
<reference evidence="2 3" key="1">
    <citation type="submission" date="2019-03" db="EMBL/GenBank/DDBJ databases">
        <title>Porphyromonas levii Isolated from the Uterus of Dairy Cows.</title>
        <authorList>
            <person name="Francis A.M."/>
        </authorList>
    </citation>
    <scope>NUCLEOTIDE SEQUENCE [LARGE SCALE GENOMIC DNA]</scope>
    <source>
        <strain evidence="2 3">AF5678</strain>
    </source>
</reference>
<evidence type="ECO:0000313" key="3">
    <source>
        <dbReference type="Proteomes" id="UP000297225"/>
    </source>
</evidence>
<gene>
    <name evidence="2" type="ORF">E4P47_03870</name>
</gene>
<dbReference type="Pfam" id="PF19580">
    <property type="entry name" value="Exo_endo_phos_3"/>
    <property type="match status" value="1"/>
</dbReference>
<evidence type="ECO:0000313" key="2">
    <source>
        <dbReference type="EMBL" id="TFH95732.1"/>
    </source>
</evidence>
<keyword evidence="3" id="KW-1185">Reference proteome</keyword>
<evidence type="ECO:0000259" key="1">
    <source>
        <dbReference type="Pfam" id="PF19580"/>
    </source>
</evidence>
<dbReference type="PANTHER" id="PTHR42834:SF1">
    <property type="entry name" value="ENDONUCLEASE_EXONUCLEASE_PHOSPHATASE FAMILY PROTEIN (AFU_ORTHOLOGUE AFUA_3G09210)"/>
    <property type="match status" value="1"/>
</dbReference>
<organism evidence="2 3">
    <name type="scientific">Porphyromonas levii</name>
    <dbReference type="NCBI Taxonomy" id="28114"/>
    <lineage>
        <taxon>Bacteria</taxon>
        <taxon>Pseudomonadati</taxon>
        <taxon>Bacteroidota</taxon>
        <taxon>Bacteroidia</taxon>
        <taxon>Bacteroidales</taxon>
        <taxon>Porphyromonadaceae</taxon>
        <taxon>Porphyromonas</taxon>
    </lineage>
</organism>
<comment type="caution">
    <text evidence="2">The sequence shown here is derived from an EMBL/GenBank/DDBJ whole genome shotgun (WGS) entry which is preliminary data.</text>
</comment>
<feature type="domain" description="Endonuclease/exonuclease/phosphatase" evidence="1">
    <location>
        <begin position="38"/>
        <end position="357"/>
    </location>
</feature>
<accession>A0A4Y8WRS2</accession>
<dbReference type="Gene3D" id="3.60.10.10">
    <property type="entry name" value="Endonuclease/exonuclease/phosphatase"/>
    <property type="match status" value="1"/>
</dbReference>